<name>A0A0K0EXY0_STRVS</name>
<accession>A0A0K0EXY0</accession>
<reference evidence="2" key="1">
    <citation type="submission" date="2014-07" db="EMBL/GenBank/DDBJ databases">
        <authorList>
            <person name="Martin A.A"/>
            <person name="De Silva N."/>
        </authorList>
    </citation>
    <scope>NUCLEOTIDE SEQUENCE</scope>
</reference>
<feature type="compositionally biased region" description="Basic residues" evidence="1">
    <location>
        <begin position="497"/>
        <end position="507"/>
    </location>
</feature>
<dbReference type="WBParaSite" id="SVE_0138700.1">
    <property type="protein sequence ID" value="SVE_0138700.1"/>
    <property type="gene ID" value="SVE_0138700"/>
</dbReference>
<dbReference type="InterPro" id="IPR006954">
    <property type="entry name" value="Mlt-10-like"/>
</dbReference>
<sequence length="749" mass="88137">MTNSIYHKAAISSLIKSRANQLLKELPIDDKFNYQECILKAKTLSLLASCIIPLYDLKKKYINDNKFNIQNYMDKPLIRRKDDNKESLKNDNYKLQQTNTTTTNYEKMFDSKCTNILYNKNNQITKLHQKIKYKKKFHIIKRTGKFLTKKLNNKHEKVNNKRWNGKFFRKNQIRRRKRHVDTSKLFDAEVNIKKIMDNKKLEEEGQKIGKLPLNLKNLKRIENYKKMAHRIKNYIENVKKNNEETLSTLNSPLFYRPVDDYSLNHNEDIFTILEKLTTNLEDILLKNSKMSLFSPNFFNILPSCTSNNCKEKRKLFSPTLFSFYQNDGFLSLPTILKNIMYNDEEENKWLNFIFDITGASKTLNKAVDLLAPMIDEMEQRIYPAFMEFEKIESQYRKMSEMYDEKQLEEIKSNGYTFLYEDQLRVIYNNSKSEKLNLSIDKIRSMTRHELEERIERDIRKLASIDEDEKNSDYIDKYEEIVKINKQKRPWFRKKRGIKNRRRKKIRQRTTTQRPRRATTEEDPAAEEAEEHEIFNTLQPFAFFNRINEPVILEIQTLSPHAFILELFSPEIIVETNLSPRAFIATILTPNILVARILQPAAFRMEVLSPRILTAWVLSPEFLLLEVLSPHILDPKVLSPEYLKIVVLSPTLVSPRVLSQEGLGVLVLSPNILSPNLYSRESLIVEILSPHFLGGQEQTESGESVEGETNGEHKPGHKEGHGHHSEFHFIHIHTYPFTHLQIPHTIHVDD</sequence>
<dbReference type="Proteomes" id="UP000035680">
    <property type="component" value="Unassembled WGS sequence"/>
</dbReference>
<evidence type="ECO:0000313" key="3">
    <source>
        <dbReference type="WBParaSite" id="SVE_0138700.1"/>
    </source>
</evidence>
<dbReference type="STRING" id="75913.A0A0K0EXY0"/>
<dbReference type="PANTHER" id="PTHR21523:SF38">
    <property type="entry name" value="MLT-TEN (MLT-10) RELATED"/>
    <property type="match status" value="1"/>
</dbReference>
<feature type="region of interest" description="Disordered" evidence="1">
    <location>
        <begin position="497"/>
        <end position="528"/>
    </location>
</feature>
<dbReference type="Pfam" id="PF04870">
    <property type="entry name" value="Moulting_cycle"/>
    <property type="match status" value="1"/>
</dbReference>
<feature type="region of interest" description="Disordered" evidence="1">
    <location>
        <begin position="695"/>
        <end position="722"/>
    </location>
</feature>
<organism evidence="2 3">
    <name type="scientific">Strongyloides venezuelensis</name>
    <name type="common">Threadworm</name>
    <dbReference type="NCBI Taxonomy" id="75913"/>
    <lineage>
        <taxon>Eukaryota</taxon>
        <taxon>Metazoa</taxon>
        <taxon>Ecdysozoa</taxon>
        <taxon>Nematoda</taxon>
        <taxon>Chromadorea</taxon>
        <taxon>Rhabditida</taxon>
        <taxon>Tylenchina</taxon>
        <taxon>Panagrolaimomorpha</taxon>
        <taxon>Strongyloidoidea</taxon>
        <taxon>Strongyloididae</taxon>
        <taxon>Strongyloides</taxon>
    </lineage>
</organism>
<dbReference type="PANTHER" id="PTHR21523">
    <property type="match status" value="1"/>
</dbReference>
<feature type="compositionally biased region" description="Basic and acidic residues" evidence="1">
    <location>
        <begin position="709"/>
        <end position="722"/>
    </location>
</feature>
<protein>
    <submittedName>
        <fullName evidence="3">AAA domain-containing protein</fullName>
    </submittedName>
</protein>
<evidence type="ECO:0000313" key="2">
    <source>
        <dbReference type="Proteomes" id="UP000035680"/>
    </source>
</evidence>
<evidence type="ECO:0000256" key="1">
    <source>
        <dbReference type="SAM" id="MobiDB-lite"/>
    </source>
</evidence>
<proteinExistence type="predicted"/>
<keyword evidence="2" id="KW-1185">Reference proteome</keyword>
<dbReference type="AlphaFoldDB" id="A0A0K0EXY0"/>
<reference evidence="3" key="2">
    <citation type="submission" date="2015-08" db="UniProtKB">
        <authorList>
            <consortium name="WormBaseParasite"/>
        </authorList>
    </citation>
    <scope>IDENTIFICATION</scope>
</reference>